<sequence length="60" mass="6849">MTLRTQFHFKKTSVQRDHSSISRHSAPLGAVDPRTTQANLRASFSLHCLPYASYRELQTC</sequence>
<evidence type="ECO:0000313" key="3">
    <source>
        <dbReference type="Proteomes" id="UP000054477"/>
    </source>
</evidence>
<evidence type="ECO:0000313" key="2">
    <source>
        <dbReference type="EMBL" id="KIK01678.1"/>
    </source>
</evidence>
<dbReference type="HOGENOM" id="CLU_2942135_0_0_1"/>
<proteinExistence type="predicted"/>
<protein>
    <submittedName>
        <fullName evidence="2">Uncharacterized protein</fullName>
    </submittedName>
</protein>
<reference evidence="2 3" key="1">
    <citation type="submission" date="2014-04" db="EMBL/GenBank/DDBJ databases">
        <authorList>
            <consortium name="DOE Joint Genome Institute"/>
            <person name="Kuo A."/>
            <person name="Kohler A."/>
            <person name="Nagy L.G."/>
            <person name="Floudas D."/>
            <person name="Copeland A."/>
            <person name="Barry K.W."/>
            <person name="Cichocki N."/>
            <person name="Veneault-Fourrey C."/>
            <person name="LaButti K."/>
            <person name="Lindquist E.A."/>
            <person name="Lipzen A."/>
            <person name="Lundell T."/>
            <person name="Morin E."/>
            <person name="Murat C."/>
            <person name="Sun H."/>
            <person name="Tunlid A."/>
            <person name="Henrissat B."/>
            <person name="Grigoriev I.V."/>
            <person name="Hibbett D.S."/>
            <person name="Martin F."/>
            <person name="Nordberg H.P."/>
            <person name="Cantor M.N."/>
            <person name="Hua S.X."/>
        </authorList>
    </citation>
    <scope>NUCLEOTIDE SEQUENCE [LARGE SCALE GENOMIC DNA]</scope>
    <source>
        <strain evidence="2 3">LaAM-08-1</strain>
    </source>
</reference>
<reference evidence="3" key="2">
    <citation type="submission" date="2015-01" db="EMBL/GenBank/DDBJ databases">
        <title>Evolutionary Origins and Diversification of the Mycorrhizal Mutualists.</title>
        <authorList>
            <consortium name="DOE Joint Genome Institute"/>
            <consortium name="Mycorrhizal Genomics Consortium"/>
            <person name="Kohler A."/>
            <person name="Kuo A."/>
            <person name="Nagy L.G."/>
            <person name="Floudas D."/>
            <person name="Copeland A."/>
            <person name="Barry K.W."/>
            <person name="Cichocki N."/>
            <person name="Veneault-Fourrey C."/>
            <person name="LaButti K."/>
            <person name="Lindquist E.A."/>
            <person name="Lipzen A."/>
            <person name="Lundell T."/>
            <person name="Morin E."/>
            <person name="Murat C."/>
            <person name="Riley R."/>
            <person name="Ohm R."/>
            <person name="Sun H."/>
            <person name="Tunlid A."/>
            <person name="Henrissat B."/>
            <person name="Grigoriev I.V."/>
            <person name="Hibbett D.S."/>
            <person name="Martin F."/>
        </authorList>
    </citation>
    <scope>NUCLEOTIDE SEQUENCE [LARGE SCALE GENOMIC DNA]</scope>
    <source>
        <strain evidence="3">LaAM-08-1</strain>
    </source>
</reference>
<dbReference type="AlphaFoldDB" id="A0A0C9Y0T3"/>
<evidence type="ECO:0000256" key="1">
    <source>
        <dbReference type="SAM" id="MobiDB-lite"/>
    </source>
</evidence>
<gene>
    <name evidence="2" type="ORF">K443DRAFT_678219</name>
</gene>
<name>A0A0C9Y0T3_9AGAR</name>
<feature type="region of interest" description="Disordered" evidence="1">
    <location>
        <begin position="1"/>
        <end position="30"/>
    </location>
</feature>
<dbReference type="EMBL" id="KN838603">
    <property type="protein sequence ID" value="KIK01678.1"/>
    <property type="molecule type" value="Genomic_DNA"/>
</dbReference>
<dbReference type="Proteomes" id="UP000054477">
    <property type="component" value="Unassembled WGS sequence"/>
</dbReference>
<keyword evidence="3" id="KW-1185">Reference proteome</keyword>
<accession>A0A0C9Y0T3</accession>
<organism evidence="2 3">
    <name type="scientific">Laccaria amethystina LaAM-08-1</name>
    <dbReference type="NCBI Taxonomy" id="1095629"/>
    <lineage>
        <taxon>Eukaryota</taxon>
        <taxon>Fungi</taxon>
        <taxon>Dikarya</taxon>
        <taxon>Basidiomycota</taxon>
        <taxon>Agaricomycotina</taxon>
        <taxon>Agaricomycetes</taxon>
        <taxon>Agaricomycetidae</taxon>
        <taxon>Agaricales</taxon>
        <taxon>Agaricineae</taxon>
        <taxon>Hydnangiaceae</taxon>
        <taxon>Laccaria</taxon>
    </lineage>
</organism>